<protein>
    <submittedName>
        <fullName evidence="1">Uncharacterized protein</fullName>
    </submittedName>
</protein>
<organism evidence="1 2">
    <name type="scientific">Paramecium primaurelia</name>
    <dbReference type="NCBI Taxonomy" id="5886"/>
    <lineage>
        <taxon>Eukaryota</taxon>
        <taxon>Sar</taxon>
        <taxon>Alveolata</taxon>
        <taxon>Ciliophora</taxon>
        <taxon>Intramacronucleata</taxon>
        <taxon>Oligohymenophorea</taxon>
        <taxon>Peniculida</taxon>
        <taxon>Parameciidae</taxon>
        <taxon>Paramecium</taxon>
    </lineage>
</organism>
<evidence type="ECO:0000313" key="2">
    <source>
        <dbReference type="Proteomes" id="UP000688137"/>
    </source>
</evidence>
<sequence>MLKLKLGYLFSQLNKNSGQLCKINDRQIQNEILDWTWKLFIKCNILRLELNSLKNVSNINCYIMIQIIKMKYTQNLMFVITILKKLKKLMSSDILKVFFNMNLNRNYAEIINTPILNQLNLPFPQDILSISQQIYLIMINPRTFNESKTSSQEEGLFLNKTFILKIFNKINEWTTILKRYFTVQSKQIIQLIQLFLCQYKITRFTLQTKEFEVEIQIPKILINIYDKQFKSYIKSNALILY</sequence>
<keyword evidence="2" id="KW-1185">Reference proteome</keyword>
<name>A0A8S1JRC1_PARPR</name>
<reference evidence="1" key="1">
    <citation type="submission" date="2021-01" db="EMBL/GenBank/DDBJ databases">
        <authorList>
            <consortium name="Genoscope - CEA"/>
            <person name="William W."/>
        </authorList>
    </citation>
    <scope>NUCLEOTIDE SEQUENCE</scope>
</reference>
<gene>
    <name evidence="1" type="ORF">PPRIM_AZ9-3.1.T0080307</name>
</gene>
<accession>A0A8S1JRC1</accession>
<dbReference type="EMBL" id="CAJJDM010000004">
    <property type="protein sequence ID" value="CAD8044741.1"/>
    <property type="molecule type" value="Genomic_DNA"/>
</dbReference>
<proteinExistence type="predicted"/>
<comment type="caution">
    <text evidence="1">The sequence shown here is derived from an EMBL/GenBank/DDBJ whole genome shotgun (WGS) entry which is preliminary data.</text>
</comment>
<evidence type="ECO:0000313" key="1">
    <source>
        <dbReference type="EMBL" id="CAD8044741.1"/>
    </source>
</evidence>
<dbReference type="AlphaFoldDB" id="A0A8S1JRC1"/>
<dbReference type="Proteomes" id="UP000688137">
    <property type="component" value="Unassembled WGS sequence"/>
</dbReference>